<keyword evidence="1" id="KW-0472">Membrane</keyword>
<keyword evidence="1" id="KW-1133">Transmembrane helix</keyword>
<dbReference type="EMBL" id="LHQV01000040">
    <property type="protein sequence ID" value="OQJ94620.1"/>
    <property type="molecule type" value="Genomic_DNA"/>
</dbReference>
<gene>
    <name evidence="3" type="ORF">AKG60_27820</name>
    <name evidence="2" type="ORF">YA91_15250</name>
</gene>
<keyword evidence="4" id="KW-1185">Reference proteome</keyword>
<dbReference type="EMBL" id="CP023248">
    <property type="protein sequence ID" value="ASZ51818.1"/>
    <property type="molecule type" value="Genomic_DNA"/>
</dbReference>
<dbReference type="AlphaFoldDB" id="A0A249W519"/>
<evidence type="ECO:0000256" key="1">
    <source>
        <dbReference type="SAM" id="Phobius"/>
    </source>
</evidence>
<feature type="transmembrane region" description="Helical" evidence="1">
    <location>
        <begin position="47"/>
        <end position="69"/>
    </location>
</feature>
<reference evidence="3 4" key="1">
    <citation type="submission" date="2015-08" db="EMBL/GenBank/DDBJ databases">
        <title>Draft Genome Sequences of Vibrio parahaemolyticus Strains.</title>
        <authorList>
            <person name="Gonzalez-Escalona N."/>
            <person name="DePaola A."/>
        </authorList>
    </citation>
    <scope>NUCLEOTIDE SEQUENCE [LARGE SCALE GENOMIC DNA]</scope>
    <source>
        <strain evidence="3 4">CFSAN001621</strain>
    </source>
</reference>
<protein>
    <submittedName>
        <fullName evidence="2">Uncharacterized protein</fullName>
    </submittedName>
</protein>
<feature type="transmembrane region" description="Helical" evidence="1">
    <location>
        <begin position="81"/>
        <end position="102"/>
    </location>
</feature>
<reference evidence="2" key="2">
    <citation type="submission" date="2017-09" db="EMBL/GenBank/DDBJ databases">
        <authorList>
            <person name="Ehlers B."/>
            <person name="Leendertz F.H."/>
        </authorList>
    </citation>
    <scope>NUCLEOTIDE SEQUENCE</scope>
    <source>
        <strain evidence="2">MAVP-26</strain>
    </source>
</reference>
<proteinExistence type="predicted"/>
<evidence type="ECO:0000313" key="4">
    <source>
        <dbReference type="Proteomes" id="UP000191946"/>
    </source>
</evidence>
<organism evidence="2">
    <name type="scientific">Vibrio parahaemolyticus</name>
    <dbReference type="NCBI Taxonomy" id="670"/>
    <lineage>
        <taxon>Bacteria</taxon>
        <taxon>Pseudomonadati</taxon>
        <taxon>Pseudomonadota</taxon>
        <taxon>Gammaproteobacteria</taxon>
        <taxon>Vibrionales</taxon>
        <taxon>Vibrionaceae</taxon>
        <taxon>Vibrio</taxon>
    </lineage>
</organism>
<keyword evidence="1" id="KW-0812">Transmembrane</keyword>
<sequence>MDYETKLQLAHKELSDKGVWKSNYNPPLVKLLRKFGLCFPPPYYQSFLANVMLCLIFFAPVWGVFQWFLVWSELGKPVLEAVYISLLTGALFGLVMATFYYIRRKQLNLTDWGSLGE</sequence>
<dbReference type="RefSeq" id="WP_005494853.1">
    <property type="nucleotide sequence ID" value="NZ_CP023248.2"/>
</dbReference>
<name>A0A249W519_VIBPH</name>
<dbReference type="InterPro" id="IPR045644">
    <property type="entry name" value="DUF6404"/>
</dbReference>
<dbReference type="Pfam" id="PF19942">
    <property type="entry name" value="DUF6404"/>
    <property type="match status" value="1"/>
</dbReference>
<dbReference type="Proteomes" id="UP000191946">
    <property type="component" value="Unassembled WGS sequence"/>
</dbReference>
<evidence type="ECO:0000313" key="2">
    <source>
        <dbReference type="EMBL" id="ASZ51818.1"/>
    </source>
</evidence>
<evidence type="ECO:0000313" key="3">
    <source>
        <dbReference type="EMBL" id="OQJ94620.1"/>
    </source>
</evidence>
<accession>A0A249W519</accession>